<gene>
    <name evidence="3" type="ORF">ACFPK4_26490</name>
</gene>
<dbReference type="PROSITE" id="PS50943">
    <property type="entry name" value="HTH_CROC1"/>
    <property type="match status" value="1"/>
</dbReference>
<evidence type="ECO:0000313" key="4">
    <source>
        <dbReference type="Proteomes" id="UP001598201"/>
    </source>
</evidence>
<dbReference type="RefSeq" id="WP_379672430.1">
    <property type="nucleotide sequence ID" value="NZ_JBHUCJ010000142.1"/>
</dbReference>
<dbReference type="Proteomes" id="UP001598201">
    <property type="component" value="Unassembled WGS sequence"/>
</dbReference>
<dbReference type="PANTHER" id="PTHR36924">
    <property type="entry name" value="ANTITOXIN HIGA-1"/>
    <property type="match status" value="1"/>
</dbReference>
<evidence type="ECO:0000256" key="1">
    <source>
        <dbReference type="ARBA" id="ARBA00023125"/>
    </source>
</evidence>
<dbReference type="Gene3D" id="1.10.260.40">
    <property type="entry name" value="lambda repressor-like DNA-binding domains"/>
    <property type="match status" value="1"/>
</dbReference>
<dbReference type="CDD" id="cd00093">
    <property type="entry name" value="HTH_XRE"/>
    <property type="match status" value="1"/>
</dbReference>
<dbReference type="InterPro" id="IPR001387">
    <property type="entry name" value="Cro/C1-type_HTH"/>
</dbReference>
<dbReference type="Pfam" id="PF01381">
    <property type="entry name" value="HTH_3"/>
    <property type="match status" value="1"/>
</dbReference>
<organism evidence="3 4">
    <name type="scientific">Rahnella sp. (strain Y9602)</name>
    <dbReference type="NCBI Taxonomy" id="2703885"/>
    <lineage>
        <taxon>Bacteria</taxon>
        <taxon>Pseudomonadati</taxon>
        <taxon>Pseudomonadota</taxon>
        <taxon>Gammaproteobacteria</taxon>
        <taxon>Enterobacterales</taxon>
        <taxon>Yersiniaceae</taxon>
        <taxon>Rahnella</taxon>
    </lineage>
</organism>
<dbReference type="SUPFAM" id="SSF47413">
    <property type="entry name" value="lambda repressor-like DNA-binding domains"/>
    <property type="match status" value="1"/>
</dbReference>
<dbReference type="PANTHER" id="PTHR36924:SF1">
    <property type="entry name" value="ANTITOXIN HIGA-1"/>
    <property type="match status" value="1"/>
</dbReference>
<dbReference type="InterPro" id="IPR013430">
    <property type="entry name" value="Toxin_antidote_HigA"/>
</dbReference>
<feature type="non-terminal residue" evidence="3">
    <location>
        <position position="1"/>
    </location>
</feature>
<keyword evidence="1" id="KW-0238">DNA-binding</keyword>
<evidence type="ECO:0000313" key="3">
    <source>
        <dbReference type="EMBL" id="MFD3227087.1"/>
    </source>
</evidence>
<proteinExistence type="predicted"/>
<dbReference type="NCBIfam" id="TIGR02607">
    <property type="entry name" value="antidote_HigA"/>
    <property type="match status" value="1"/>
</dbReference>
<reference evidence="3 4" key="1">
    <citation type="submission" date="2024-09" db="EMBL/GenBank/DDBJ databases">
        <title>Genomes of Rahnella.</title>
        <authorList>
            <person name="Mnguni F.C."/>
            <person name="Shin G.Y."/>
            <person name="Coutinho T."/>
        </authorList>
    </citation>
    <scope>NUCLEOTIDE SEQUENCE [LARGE SCALE GENOMIC DNA]</scope>
    <source>
        <strain evidence="3 4">20WA0057</strain>
    </source>
</reference>
<comment type="caution">
    <text evidence="3">The sequence shown here is derived from an EMBL/GenBank/DDBJ whole genome shotgun (WGS) entry which is preliminary data.</text>
</comment>
<sequence length="97" mass="11026">MIKVFDPMHPGEFIREMYMEPFDIHAADLAVSLDVSPSTLSRVLNAKADLSVDMAFRLSKVLGRSPESWVNLQTQYNLTKARKESADKFELLRPILS</sequence>
<protein>
    <submittedName>
        <fullName evidence="3">HigA family addiction module antitoxin</fullName>
    </submittedName>
</protein>
<evidence type="ECO:0000259" key="2">
    <source>
        <dbReference type="PROSITE" id="PS50943"/>
    </source>
</evidence>
<name>A0ABW6CGQ2_RAHSY</name>
<dbReference type="EMBL" id="JBHUCJ010000142">
    <property type="protein sequence ID" value="MFD3227087.1"/>
    <property type="molecule type" value="Genomic_DNA"/>
</dbReference>
<feature type="domain" description="HTH cro/C1-type" evidence="2">
    <location>
        <begin position="27"/>
        <end position="69"/>
    </location>
</feature>
<accession>A0ABW6CGQ2</accession>
<dbReference type="InterPro" id="IPR010982">
    <property type="entry name" value="Lambda_DNA-bd_dom_sf"/>
</dbReference>
<dbReference type="SMART" id="SM00530">
    <property type="entry name" value="HTH_XRE"/>
    <property type="match status" value="1"/>
</dbReference>
<keyword evidence="4" id="KW-1185">Reference proteome</keyword>